<evidence type="ECO:0000256" key="1">
    <source>
        <dbReference type="SAM" id="Phobius"/>
    </source>
</evidence>
<dbReference type="PROSITE" id="PS00726">
    <property type="entry name" value="AP_NUCLEASE_F1_1"/>
    <property type="match status" value="1"/>
</dbReference>
<dbReference type="InterPro" id="IPR005135">
    <property type="entry name" value="Endo/exonuclease/phosphatase"/>
</dbReference>
<dbReference type="EMBL" id="QGNW01000409">
    <property type="protein sequence ID" value="RVW72662.1"/>
    <property type="molecule type" value="Genomic_DNA"/>
</dbReference>
<keyword evidence="1" id="KW-0472">Membrane</keyword>
<proteinExistence type="predicted"/>
<dbReference type="PANTHER" id="PTHR33116:SF78">
    <property type="entry name" value="OS12G0587133 PROTEIN"/>
    <property type="match status" value="1"/>
</dbReference>
<dbReference type="AlphaFoldDB" id="A0A438GKF3"/>
<dbReference type="GO" id="GO:0003677">
    <property type="term" value="F:DNA binding"/>
    <property type="evidence" value="ECO:0007669"/>
    <property type="project" value="InterPro"/>
</dbReference>
<organism evidence="3 4">
    <name type="scientific">Vitis vinifera</name>
    <name type="common">Grape</name>
    <dbReference type="NCBI Taxonomy" id="29760"/>
    <lineage>
        <taxon>Eukaryota</taxon>
        <taxon>Viridiplantae</taxon>
        <taxon>Streptophyta</taxon>
        <taxon>Embryophyta</taxon>
        <taxon>Tracheophyta</taxon>
        <taxon>Spermatophyta</taxon>
        <taxon>Magnoliopsida</taxon>
        <taxon>eudicotyledons</taxon>
        <taxon>Gunneridae</taxon>
        <taxon>Pentapetalae</taxon>
        <taxon>rosids</taxon>
        <taxon>Vitales</taxon>
        <taxon>Vitaceae</taxon>
        <taxon>Viteae</taxon>
        <taxon>Vitis</taxon>
    </lineage>
</organism>
<evidence type="ECO:0000259" key="2">
    <source>
        <dbReference type="Pfam" id="PF03372"/>
    </source>
</evidence>
<protein>
    <recommendedName>
        <fullName evidence="2">Endonuclease/exonuclease/phosphatase domain-containing protein</fullName>
    </recommendedName>
</protein>
<name>A0A438GKF3_VITVI</name>
<reference evidence="3 4" key="1">
    <citation type="journal article" date="2018" name="PLoS Genet.">
        <title>Population sequencing reveals clonal diversity and ancestral inbreeding in the grapevine cultivar Chardonnay.</title>
        <authorList>
            <person name="Roach M.J."/>
            <person name="Johnson D.L."/>
            <person name="Bohlmann J."/>
            <person name="van Vuuren H.J."/>
            <person name="Jones S.J."/>
            <person name="Pretorius I.S."/>
            <person name="Schmidt S.A."/>
            <person name="Borneman A.R."/>
        </authorList>
    </citation>
    <scope>NUCLEOTIDE SEQUENCE [LARGE SCALE GENOMIC DNA]</scope>
    <source>
        <strain evidence="4">cv. Chardonnay</strain>
        <tissue evidence="3">Leaf</tissue>
    </source>
</reference>
<evidence type="ECO:0000313" key="3">
    <source>
        <dbReference type="EMBL" id="RVW72662.1"/>
    </source>
</evidence>
<feature type="domain" description="Endonuclease/exonuclease/phosphatase" evidence="2">
    <location>
        <begin position="26"/>
        <end position="130"/>
    </location>
</feature>
<dbReference type="GO" id="GO:0004519">
    <property type="term" value="F:endonuclease activity"/>
    <property type="evidence" value="ECO:0007669"/>
    <property type="project" value="InterPro"/>
</dbReference>
<keyword evidence="1" id="KW-0812">Transmembrane</keyword>
<keyword evidence="1" id="KW-1133">Transmembrane helix</keyword>
<dbReference type="Pfam" id="PF03372">
    <property type="entry name" value="Exo_endo_phos"/>
    <property type="match status" value="1"/>
</dbReference>
<dbReference type="GO" id="GO:0006281">
    <property type="term" value="P:DNA repair"/>
    <property type="evidence" value="ECO:0007669"/>
    <property type="project" value="InterPro"/>
</dbReference>
<evidence type="ECO:0000313" key="4">
    <source>
        <dbReference type="Proteomes" id="UP000288805"/>
    </source>
</evidence>
<dbReference type="PANTHER" id="PTHR33116">
    <property type="entry name" value="REVERSE TRANSCRIPTASE ZINC-BINDING DOMAIN-CONTAINING PROTEIN-RELATED-RELATED"/>
    <property type="match status" value="1"/>
</dbReference>
<comment type="caution">
    <text evidence="3">The sequence shown here is derived from an EMBL/GenBank/DDBJ whole genome shotgun (WGS) entry which is preliminary data.</text>
</comment>
<accession>A0A438GKF3</accession>
<gene>
    <name evidence="3" type="ORF">CK203_056563</name>
</gene>
<dbReference type="Gene3D" id="3.60.10.10">
    <property type="entry name" value="Endonuclease/exonuclease/phosphatase"/>
    <property type="match status" value="1"/>
</dbReference>
<feature type="transmembrane region" description="Helical" evidence="1">
    <location>
        <begin position="12"/>
        <end position="30"/>
    </location>
</feature>
<dbReference type="InterPro" id="IPR036691">
    <property type="entry name" value="Endo/exonu/phosph_ase_sf"/>
</dbReference>
<dbReference type="SUPFAM" id="SSF56219">
    <property type="entry name" value="DNase I-like"/>
    <property type="match status" value="1"/>
</dbReference>
<dbReference type="Proteomes" id="UP000288805">
    <property type="component" value="Unassembled WGS sequence"/>
</dbReference>
<dbReference type="InterPro" id="IPR020847">
    <property type="entry name" value="AP_endonuclease_F1_BS"/>
</dbReference>
<sequence>MLLETRRGLGLGCWLCWVVLVYMKILSWNTRGLRSKKKRRIVRRFLSTQNPDIVMLQETKRETWDRRFVSSVWKGKRVEWAALPACGASGGIVILWDSSKFECTEKVLGSFSITVKFNSGEEGSFWLTSVYGPINPLWRKDFWLELQDLYGLTFPRCFQEALPRWTSDHSPICLETNPLKWGPTPFRFENMWLIHPEFKEKFRVWWQSVRVKGGKDLKKKGVRGCVIKGRGRRSRKFIKSLISERRETLNNIEVISEEIVNFFGNLYSKPVGESWRVEGIDWVPISGESGVWLDRPFTKEEVRMAVFQLNKEKAPGPDGFTIAVYQECWDVIKEDLMRVFLEFHTNGVIKPKYKCDLHCFGAFVEGRHILDAVLIANKVVDEKRRSGEEGIVFKIDFEKTYDHVDWGFLDHVLQRKGFSQKWRTWIRGCLSSSSFAILVNGNAKGWVKAFRDDTIFFSKASLEHLQNSRLSFWFSGQVSGLKINLEKSTISGLPLEGTKDNRLLGPGGEGKKDHLVRWEVVSRPKELGGLGFGKISLRNIALLGKMALDSYFCENLTVSNVLGNSFPLAWNLNFRRNLIDSEIDLLQRLMSSLSSVRFSPSLADSRAWSLSSSGLFSVKSFFLALSKSLILFCFFRPSFVEFKSPFKDPTSPSVLNGDSLQRKWRVDDHLFLHCPVSIGLWNKLFKLAGLDWVPPRSFEDMLVIAFKGLGNSLRGKTLWQVACLTLVWIVWQSETIGFLRIRGDRKRHYGI</sequence>